<accession>A0A935CDX2</accession>
<dbReference type="Pfam" id="PF09339">
    <property type="entry name" value="HTH_IclR"/>
    <property type="match status" value="1"/>
</dbReference>
<dbReference type="Gene3D" id="3.30.450.40">
    <property type="match status" value="1"/>
</dbReference>
<dbReference type="InterPro" id="IPR036390">
    <property type="entry name" value="WH_DNA-bd_sf"/>
</dbReference>
<feature type="domain" description="IclR-ED" evidence="5">
    <location>
        <begin position="64"/>
        <end position="246"/>
    </location>
</feature>
<evidence type="ECO:0000256" key="3">
    <source>
        <dbReference type="ARBA" id="ARBA00023163"/>
    </source>
</evidence>
<keyword evidence="3" id="KW-0804">Transcription</keyword>
<dbReference type="EMBL" id="JADIXZ010000004">
    <property type="protein sequence ID" value="MBK6301323.1"/>
    <property type="molecule type" value="Genomic_DNA"/>
</dbReference>
<evidence type="ECO:0000259" key="5">
    <source>
        <dbReference type="PROSITE" id="PS51078"/>
    </source>
</evidence>
<dbReference type="Proteomes" id="UP000718281">
    <property type="component" value="Unassembled WGS sequence"/>
</dbReference>
<keyword evidence="2" id="KW-0238">DNA-binding</keyword>
<dbReference type="PROSITE" id="PS51077">
    <property type="entry name" value="HTH_ICLR"/>
    <property type="match status" value="1"/>
</dbReference>
<dbReference type="GO" id="GO:0003700">
    <property type="term" value="F:DNA-binding transcription factor activity"/>
    <property type="evidence" value="ECO:0007669"/>
    <property type="project" value="TreeGrafter"/>
</dbReference>
<dbReference type="InterPro" id="IPR014757">
    <property type="entry name" value="Tscrpt_reg_IclR_C"/>
</dbReference>
<name>A0A935CDX2_9MICO</name>
<evidence type="ECO:0000313" key="7">
    <source>
        <dbReference type="Proteomes" id="UP000718281"/>
    </source>
</evidence>
<dbReference type="SUPFAM" id="SSF55781">
    <property type="entry name" value="GAF domain-like"/>
    <property type="match status" value="1"/>
</dbReference>
<feature type="domain" description="HTH iclR-type" evidence="4">
    <location>
        <begin position="1"/>
        <end position="63"/>
    </location>
</feature>
<evidence type="ECO:0000313" key="6">
    <source>
        <dbReference type="EMBL" id="MBK6301323.1"/>
    </source>
</evidence>
<protein>
    <submittedName>
        <fullName evidence="6">IclR family transcriptional regulator</fullName>
    </submittedName>
</protein>
<evidence type="ECO:0000256" key="1">
    <source>
        <dbReference type="ARBA" id="ARBA00023015"/>
    </source>
</evidence>
<dbReference type="InterPro" id="IPR036388">
    <property type="entry name" value="WH-like_DNA-bd_sf"/>
</dbReference>
<dbReference type="PANTHER" id="PTHR30136:SF35">
    <property type="entry name" value="HTH-TYPE TRANSCRIPTIONAL REGULATOR RV1719"/>
    <property type="match status" value="1"/>
</dbReference>
<dbReference type="InterPro" id="IPR029016">
    <property type="entry name" value="GAF-like_dom_sf"/>
</dbReference>
<gene>
    <name evidence="6" type="ORF">IPF40_09825</name>
</gene>
<dbReference type="AlphaFoldDB" id="A0A935CDX2"/>
<evidence type="ECO:0000259" key="4">
    <source>
        <dbReference type="PROSITE" id="PS51077"/>
    </source>
</evidence>
<dbReference type="InterPro" id="IPR005471">
    <property type="entry name" value="Tscrpt_reg_IclR_N"/>
</dbReference>
<dbReference type="SMART" id="SM00346">
    <property type="entry name" value="HTH_ICLR"/>
    <property type="match status" value="1"/>
</dbReference>
<dbReference type="GO" id="GO:0045892">
    <property type="term" value="P:negative regulation of DNA-templated transcription"/>
    <property type="evidence" value="ECO:0007669"/>
    <property type="project" value="TreeGrafter"/>
</dbReference>
<organism evidence="6 7">
    <name type="scientific">Candidatus Phosphoribacter hodrii</name>
    <dbReference type="NCBI Taxonomy" id="2953743"/>
    <lineage>
        <taxon>Bacteria</taxon>
        <taxon>Bacillati</taxon>
        <taxon>Actinomycetota</taxon>
        <taxon>Actinomycetes</taxon>
        <taxon>Micrococcales</taxon>
        <taxon>Dermatophilaceae</taxon>
        <taxon>Candidatus Phosphoribacter</taxon>
    </lineage>
</organism>
<keyword evidence="1" id="KW-0805">Transcription regulation</keyword>
<dbReference type="SUPFAM" id="SSF46785">
    <property type="entry name" value="Winged helix' DNA-binding domain"/>
    <property type="match status" value="1"/>
</dbReference>
<dbReference type="InterPro" id="IPR050707">
    <property type="entry name" value="HTH_MetabolicPath_Reg"/>
</dbReference>
<comment type="caution">
    <text evidence="6">The sequence shown here is derived from an EMBL/GenBank/DDBJ whole genome shotgun (WGS) entry which is preliminary data.</text>
</comment>
<dbReference type="Gene3D" id="1.10.10.10">
    <property type="entry name" value="Winged helix-like DNA-binding domain superfamily/Winged helix DNA-binding domain"/>
    <property type="match status" value="1"/>
</dbReference>
<evidence type="ECO:0000256" key="2">
    <source>
        <dbReference type="ARBA" id="ARBA00023125"/>
    </source>
</evidence>
<dbReference type="PANTHER" id="PTHR30136">
    <property type="entry name" value="HELIX-TURN-HELIX TRANSCRIPTIONAL REGULATOR, ICLR FAMILY"/>
    <property type="match status" value="1"/>
</dbReference>
<reference evidence="6 7" key="1">
    <citation type="submission" date="2020-10" db="EMBL/GenBank/DDBJ databases">
        <title>Connecting structure to function with the recovery of over 1000 high-quality activated sludge metagenome-assembled genomes encoding full-length rRNA genes using long-read sequencing.</title>
        <authorList>
            <person name="Singleton C.M."/>
            <person name="Petriglieri F."/>
            <person name="Kristensen J.M."/>
            <person name="Kirkegaard R.H."/>
            <person name="Michaelsen T.Y."/>
            <person name="Andersen M.H."/>
            <person name="Karst S.M."/>
            <person name="Dueholm M.S."/>
            <person name="Nielsen P.H."/>
            <person name="Albertsen M."/>
        </authorList>
    </citation>
    <scope>NUCLEOTIDE SEQUENCE [LARGE SCALE GENOMIC DNA]</scope>
    <source>
        <strain evidence="6">AalE_18-Q3-R2-46_BAT3C.188</strain>
    </source>
</reference>
<dbReference type="PROSITE" id="PS51078">
    <property type="entry name" value="ICLR_ED"/>
    <property type="match status" value="1"/>
</dbReference>
<sequence length="256" mass="27068">MSTLANARDVLRLLASHPRDLTVTDVAAGLDAPKSSVSRTLGMMAEFGFLERDPQTLAYRPGPLILEAASHVRGSTDVVALLNEALVRLVDTTGYTGYLNLLEGGETLVIRMRQGRAGRLQAYTPEGTRGTAYASSSGRAILARLTDEDVSGLIGTRLEPAGSAPRTLPELLERLAQVRAEGWSLSRGESVHGVAGVASAVVDPTSGRPYGIGIGLPVQDLETTDPQLLGEAVRDAAHSVGRKVADPFWLGFPTTN</sequence>
<dbReference type="GO" id="GO:0003677">
    <property type="term" value="F:DNA binding"/>
    <property type="evidence" value="ECO:0007669"/>
    <property type="project" value="UniProtKB-KW"/>
</dbReference>
<proteinExistence type="predicted"/>
<dbReference type="Pfam" id="PF01614">
    <property type="entry name" value="IclR_C"/>
    <property type="match status" value="1"/>
</dbReference>